<comment type="similarity">
    <text evidence="3">Belongs to the NAD(P)-dependent epimerase/dehydratase family. Dihydroflavonol-4-reductase subfamily.</text>
</comment>
<reference evidence="5" key="1">
    <citation type="submission" date="2018-05" db="EMBL/GenBank/DDBJ databases">
        <title>Draft genome of Mucuna pruriens seed.</title>
        <authorList>
            <person name="Nnadi N.E."/>
            <person name="Vos R."/>
            <person name="Hasami M.H."/>
            <person name="Devisetty U.K."/>
            <person name="Aguiy J.C."/>
        </authorList>
    </citation>
    <scope>NUCLEOTIDE SEQUENCE [LARGE SCALE GENOMIC DNA]</scope>
    <source>
        <strain evidence="5">JCA_2017</strain>
    </source>
</reference>
<dbReference type="AlphaFoldDB" id="A0A371EAR3"/>
<evidence type="ECO:0000256" key="3">
    <source>
        <dbReference type="ARBA" id="ARBA00023445"/>
    </source>
</evidence>
<accession>A0A371EAR3</accession>
<dbReference type="PANTHER" id="PTHR10366">
    <property type="entry name" value="NAD DEPENDENT EPIMERASE/DEHYDRATASE"/>
    <property type="match status" value="1"/>
</dbReference>
<dbReference type="InterPro" id="IPR001509">
    <property type="entry name" value="Epimerase_deHydtase"/>
</dbReference>
<dbReference type="STRING" id="157652.A0A371EAR3"/>
<feature type="domain" description="NAD-dependent epimerase/dehydratase" evidence="4">
    <location>
        <begin position="5"/>
        <end position="242"/>
    </location>
</feature>
<gene>
    <name evidence="5" type="primary">TKPR2</name>
    <name evidence="5" type="ORF">CR513_58488</name>
</gene>
<evidence type="ECO:0000256" key="1">
    <source>
        <dbReference type="ARBA" id="ARBA00022857"/>
    </source>
</evidence>
<evidence type="ECO:0000259" key="4">
    <source>
        <dbReference type="Pfam" id="PF01370"/>
    </source>
</evidence>
<dbReference type="Pfam" id="PF01370">
    <property type="entry name" value="Epimerase"/>
    <property type="match status" value="1"/>
</dbReference>
<organism evidence="5 6">
    <name type="scientific">Mucuna pruriens</name>
    <name type="common">Velvet bean</name>
    <name type="synonym">Dolichos pruriens</name>
    <dbReference type="NCBI Taxonomy" id="157652"/>
    <lineage>
        <taxon>Eukaryota</taxon>
        <taxon>Viridiplantae</taxon>
        <taxon>Streptophyta</taxon>
        <taxon>Embryophyta</taxon>
        <taxon>Tracheophyta</taxon>
        <taxon>Spermatophyta</taxon>
        <taxon>Magnoliopsida</taxon>
        <taxon>eudicotyledons</taxon>
        <taxon>Gunneridae</taxon>
        <taxon>Pentapetalae</taxon>
        <taxon>rosids</taxon>
        <taxon>fabids</taxon>
        <taxon>Fabales</taxon>
        <taxon>Fabaceae</taxon>
        <taxon>Papilionoideae</taxon>
        <taxon>50 kb inversion clade</taxon>
        <taxon>NPAAA clade</taxon>
        <taxon>indigoferoid/millettioid clade</taxon>
        <taxon>Phaseoleae</taxon>
        <taxon>Mucuna</taxon>
    </lineage>
</organism>
<protein>
    <submittedName>
        <fullName evidence="5">Tetraketide alpha-pyrone reductase 2</fullName>
    </submittedName>
</protein>
<dbReference type="GO" id="GO:0016616">
    <property type="term" value="F:oxidoreductase activity, acting on the CH-OH group of donors, NAD or NADP as acceptor"/>
    <property type="evidence" value="ECO:0007669"/>
    <property type="project" value="TreeGrafter"/>
</dbReference>
<dbReference type="SUPFAM" id="SSF51735">
    <property type="entry name" value="NAD(P)-binding Rossmann-fold domains"/>
    <property type="match status" value="1"/>
</dbReference>
<dbReference type="PANTHER" id="PTHR10366:SF503">
    <property type="entry name" value="TETRAKETIDE ALPHA-PYRONE REDUCTASE 2"/>
    <property type="match status" value="1"/>
</dbReference>
<keyword evidence="6" id="KW-1185">Reference proteome</keyword>
<dbReference type="Proteomes" id="UP000257109">
    <property type="component" value="Unassembled WGS sequence"/>
</dbReference>
<dbReference type="CDD" id="cd08958">
    <property type="entry name" value="FR_SDR_e"/>
    <property type="match status" value="1"/>
</dbReference>
<keyword evidence="2" id="KW-0560">Oxidoreductase</keyword>
<dbReference type="Gene3D" id="3.40.50.720">
    <property type="entry name" value="NAD(P)-binding Rossmann-like Domain"/>
    <property type="match status" value="1"/>
</dbReference>
<keyword evidence="1" id="KW-0521">NADP</keyword>
<comment type="caution">
    <text evidence="5">The sequence shown here is derived from an EMBL/GenBank/DDBJ whole genome shotgun (WGS) entry which is preliminary data.</text>
</comment>
<dbReference type="InterPro" id="IPR036291">
    <property type="entry name" value="NAD(P)-bd_dom_sf"/>
</dbReference>
<evidence type="ECO:0000256" key="2">
    <source>
        <dbReference type="ARBA" id="ARBA00023002"/>
    </source>
</evidence>
<proteinExistence type="inferred from homology"/>
<evidence type="ECO:0000313" key="6">
    <source>
        <dbReference type="Proteomes" id="UP000257109"/>
    </source>
</evidence>
<dbReference type="OrthoDB" id="2735536at2759"/>
<dbReference type="InterPro" id="IPR050425">
    <property type="entry name" value="NAD(P)_dehydrat-like"/>
</dbReference>
<sequence length="273" mass="30118">MPEFCVTGGTGFIASYLVKALLEEGHTVRATVRNPGDVKKVGFLTELSGAKERLKILKADLLVEGSFDEAVAGVDGVFHTASPVLIPYDENVQANLIDPCIKGTLNVLNSCVKANVKRFVLTSSCSSIRYRDDAQQVSPLNESHWTDLEYCKRYNLWYAYAKTIAEREAWRIAKESDMDLAVVNPSFVVGPLIAPQPTSTLHLILSIVKGKKGEYPNTTVGFVHINDVVAAHLLAMEDPKASGRLICSSTVAHWSQIIEMLRAKYPSYPYENK</sequence>
<name>A0A371EAR3_MUCPR</name>
<dbReference type="EMBL" id="QJKJ01015076">
    <property type="protein sequence ID" value="RDX63120.1"/>
    <property type="molecule type" value="Genomic_DNA"/>
</dbReference>
<evidence type="ECO:0000313" key="5">
    <source>
        <dbReference type="EMBL" id="RDX63120.1"/>
    </source>
</evidence>
<dbReference type="FunFam" id="3.40.50.720:FF:000085">
    <property type="entry name" value="Dihydroflavonol reductase"/>
    <property type="match status" value="1"/>
</dbReference>